<dbReference type="Pfam" id="PF00231">
    <property type="entry name" value="ATP-synt"/>
    <property type="match status" value="1"/>
</dbReference>
<gene>
    <name evidence="10 11" type="primary">atpG</name>
    <name evidence="11" type="ORF">CO137_01365</name>
</gene>
<dbReference type="GO" id="GO:0005524">
    <property type="term" value="F:ATP binding"/>
    <property type="evidence" value="ECO:0007669"/>
    <property type="project" value="UniProtKB-UniRule"/>
</dbReference>
<dbReference type="GO" id="GO:0045259">
    <property type="term" value="C:proton-transporting ATP synthase complex"/>
    <property type="evidence" value="ECO:0007669"/>
    <property type="project" value="UniProtKB-KW"/>
</dbReference>
<comment type="caution">
    <text evidence="11">The sequence shown here is derived from an EMBL/GenBank/DDBJ whole genome shotgun (WGS) entry which is preliminary data.</text>
</comment>
<dbReference type="PANTHER" id="PTHR11693:SF22">
    <property type="entry name" value="ATP SYNTHASE SUBUNIT GAMMA, MITOCHONDRIAL"/>
    <property type="match status" value="1"/>
</dbReference>
<dbReference type="SUPFAM" id="SSF52943">
    <property type="entry name" value="ATP synthase (F1-ATPase), gamma subunit"/>
    <property type="match status" value="1"/>
</dbReference>
<comment type="function">
    <text evidence="1 10">Produces ATP from ADP in the presence of a proton gradient across the membrane. The gamma chain is believed to be important in regulating ATPase activity and the flow of protons through the CF(0) complex.</text>
</comment>
<protein>
    <recommendedName>
        <fullName evidence="10">ATP synthase gamma chain</fullName>
    </recommendedName>
    <alternativeName>
        <fullName evidence="10">ATP synthase F1 sector gamma subunit</fullName>
    </alternativeName>
    <alternativeName>
        <fullName evidence="10">F-ATPase gamma subunit</fullName>
    </alternativeName>
</protein>
<organism evidence="11 12">
    <name type="scientific">Candidatus Magasanikbacteria bacterium CG_4_9_14_3_um_filter_32_9</name>
    <dbReference type="NCBI Taxonomy" id="1974644"/>
    <lineage>
        <taxon>Bacteria</taxon>
        <taxon>Candidatus Magasanikiibacteriota</taxon>
    </lineage>
</organism>
<keyword evidence="9 10" id="KW-0066">ATP synthesis</keyword>
<keyword evidence="7 10" id="KW-0472">Membrane</keyword>
<dbReference type="InterPro" id="IPR000131">
    <property type="entry name" value="ATP_synth_F1_gsu"/>
</dbReference>
<comment type="similarity">
    <text evidence="3 10">Belongs to the ATPase gamma chain family.</text>
</comment>
<keyword evidence="8 10" id="KW-0139">CF(1)</keyword>
<dbReference type="PRINTS" id="PR00126">
    <property type="entry name" value="ATPASEGAMMA"/>
</dbReference>
<evidence type="ECO:0000256" key="4">
    <source>
        <dbReference type="ARBA" id="ARBA00022448"/>
    </source>
</evidence>
<keyword evidence="6 10" id="KW-0406">Ion transport</keyword>
<accession>A0A2M7Z7G4</accession>
<dbReference type="GO" id="GO:0046933">
    <property type="term" value="F:proton-transporting ATP synthase activity, rotational mechanism"/>
    <property type="evidence" value="ECO:0007669"/>
    <property type="project" value="UniProtKB-UniRule"/>
</dbReference>
<evidence type="ECO:0000313" key="11">
    <source>
        <dbReference type="EMBL" id="PJA89992.1"/>
    </source>
</evidence>
<evidence type="ECO:0000256" key="2">
    <source>
        <dbReference type="ARBA" id="ARBA00004170"/>
    </source>
</evidence>
<dbReference type="GO" id="GO:0042777">
    <property type="term" value="P:proton motive force-driven plasma membrane ATP synthesis"/>
    <property type="evidence" value="ECO:0007669"/>
    <property type="project" value="UniProtKB-UniRule"/>
</dbReference>
<dbReference type="PANTHER" id="PTHR11693">
    <property type="entry name" value="ATP SYNTHASE GAMMA CHAIN"/>
    <property type="match status" value="1"/>
</dbReference>
<dbReference type="InterPro" id="IPR035968">
    <property type="entry name" value="ATP_synth_F1_ATPase_gsu"/>
</dbReference>
<comment type="subunit">
    <text evidence="10">F-type ATPases have 2 components, CF(1) - the catalytic core - and CF(0) - the membrane proton channel. CF(1) has five subunits: alpha(3), beta(3), gamma(1), delta(1), epsilon(1). CF(0) has three main subunits: a, b and c.</text>
</comment>
<evidence type="ECO:0000313" key="12">
    <source>
        <dbReference type="Proteomes" id="UP000230843"/>
    </source>
</evidence>
<evidence type="ECO:0000256" key="3">
    <source>
        <dbReference type="ARBA" id="ARBA00007681"/>
    </source>
</evidence>
<dbReference type="Gene3D" id="3.40.1380.10">
    <property type="match status" value="1"/>
</dbReference>
<evidence type="ECO:0000256" key="8">
    <source>
        <dbReference type="ARBA" id="ARBA00023196"/>
    </source>
</evidence>
<evidence type="ECO:0000256" key="7">
    <source>
        <dbReference type="ARBA" id="ARBA00023136"/>
    </source>
</evidence>
<dbReference type="GO" id="GO:0005886">
    <property type="term" value="C:plasma membrane"/>
    <property type="evidence" value="ECO:0007669"/>
    <property type="project" value="UniProtKB-SubCell"/>
</dbReference>
<dbReference type="Gene3D" id="1.10.287.80">
    <property type="entry name" value="ATP synthase, gamma subunit, helix hairpin domain"/>
    <property type="match status" value="2"/>
</dbReference>
<dbReference type="Proteomes" id="UP000230843">
    <property type="component" value="Unassembled WGS sequence"/>
</dbReference>
<evidence type="ECO:0000256" key="5">
    <source>
        <dbReference type="ARBA" id="ARBA00022781"/>
    </source>
</evidence>
<evidence type="ECO:0000256" key="1">
    <source>
        <dbReference type="ARBA" id="ARBA00003456"/>
    </source>
</evidence>
<dbReference type="NCBIfam" id="TIGR01146">
    <property type="entry name" value="ATPsyn_F1gamma"/>
    <property type="match status" value="1"/>
</dbReference>
<proteinExistence type="inferred from homology"/>
<keyword evidence="5 10" id="KW-0375">Hydrogen ion transport</keyword>
<evidence type="ECO:0000256" key="6">
    <source>
        <dbReference type="ARBA" id="ARBA00023065"/>
    </source>
</evidence>
<sequence>MAVNTKAIKRRLRSIGNIGKITKAMELVSAAKMKRAVDAALNTRTYATLAWNLLINLSKSVKENVPLLQARPVKKVLVVLITSNRGLCGSFNSSIIKKTAKLLSEKELLGNSNVEVEVIGIGKKGAEFAKKNNYNLVASFGESSNIPKMSDISPISKIIIESFIEQKYDKVILAYTDFKSSLSQIAVLRQLLPISQKDLEETINALGADESSNNSEVLTENDLADYLFEPGKEEVLKIVLPRLVDVQLYQAVLESSASEHSARMMAMKSANEAADDMTKELNLSFNKVRQASITQEIAEIAGGSAALE</sequence>
<keyword evidence="4 10" id="KW-0813">Transport</keyword>
<dbReference type="EMBL" id="PFVJ01000030">
    <property type="protein sequence ID" value="PJA89992.1"/>
    <property type="molecule type" value="Genomic_DNA"/>
</dbReference>
<name>A0A2M7Z7G4_9BACT</name>
<keyword evidence="10" id="KW-1003">Cell membrane</keyword>
<evidence type="ECO:0000256" key="10">
    <source>
        <dbReference type="HAMAP-Rule" id="MF_00815"/>
    </source>
</evidence>
<reference evidence="12" key="1">
    <citation type="submission" date="2017-09" db="EMBL/GenBank/DDBJ databases">
        <title>Depth-based differentiation of microbial function through sediment-hosted aquifers and enrichment of novel symbionts in the deep terrestrial subsurface.</title>
        <authorList>
            <person name="Probst A.J."/>
            <person name="Ladd B."/>
            <person name="Jarett J.K."/>
            <person name="Geller-Mcgrath D.E."/>
            <person name="Sieber C.M.K."/>
            <person name="Emerson J.B."/>
            <person name="Anantharaman K."/>
            <person name="Thomas B.C."/>
            <person name="Malmstrom R."/>
            <person name="Stieglmeier M."/>
            <person name="Klingl A."/>
            <person name="Woyke T."/>
            <person name="Ryan C.M."/>
            <person name="Banfield J.F."/>
        </authorList>
    </citation>
    <scope>NUCLEOTIDE SEQUENCE [LARGE SCALE GENOMIC DNA]</scope>
</reference>
<dbReference type="AlphaFoldDB" id="A0A2M7Z7G4"/>
<evidence type="ECO:0000256" key="9">
    <source>
        <dbReference type="ARBA" id="ARBA00023310"/>
    </source>
</evidence>
<dbReference type="HAMAP" id="MF_00815">
    <property type="entry name" value="ATP_synth_gamma_bact"/>
    <property type="match status" value="1"/>
</dbReference>
<comment type="subcellular location">
    <subcellularLocation>
        <location evidence="10">Cell membrane</location>
        <topology evidence="10">Peripheral membrane protein</topology>
    </subcellularLocation>
    <subcellularLocation>
        <location evidence="2">Membrane</location>
        <topology evidence="2">Peripheral membrane protein</topology>
    </subcellularLocation>
</comment>
<dbReference type="CDD" id="cd12151">
    <property type="entry name" value="F1-ATPase_gamma"/>
    <property type="match status" value="1"/>
</dbReference>